<protein>
    <recommendedName>
        <fullName evidence="4">Cobalt transporter</fullName>
    </recommendedName>
</protein>
<sequence length="143" mass="15484">MKPLLQCVAFLLAAVWLPAAQHCQLEALDIIAAHECHAGGGGAEEAHGKRSHEAPCAHENHNEIEGGSYSFFKDNTGAPIPLLSPCLCLTCLYHFLSEAADARPAELLSPSPDHREHPQDWVPAWTFARRAAPSPRAPSHILV</sequence>
<feature type="signal peptide" evidence="1">
    <location>
        <begin position="1"/>
        <end position="19"/>
    </location>
</feature>
<organism evidence="2 3">
    <name type="scientific">Termitidicoccus mucosus</name>
    <dbReference type="NCBI Taxonomy" id="1184151"/>
    <lineage>
        <taxon>Bacteria</taxon>
        <taxon>Pseudomonadati</taxon>
        <taxon>Verrucomicrobiota</taxon>
        <taxon>Opitutia</taxon>
        <taxon>Opitutales</taxon>
        <taxon>Opitutaceae</taxon>
        <taxon>Termitidicoccus</taxon>
    </lineage>
</organism>
<gene>
    <name evidence="2" type="ORF">AW736_23565</name>
</gene>
<dbReference type="RefSeq" id="WP_068772754.1">
    <property type="nucleotide sequence ID" value="NZ_CP109796.1"/>
</dbReference>
<dbReference type="EMBL" id="LRRQ01000174">
    <property type="protein sequence ID" value="OAM87380.1"/>
    <property type="molecule type" value="Genomic_DNA"/>
</dbReference>
<dbReference type="AlphaFoldDB" id="A0A178IBM6"/>
<keyword evidence="1" id="KW-0732">Signal</keyword>
<feature type="chain" id="PRO_5008088598" description="Cobalt transporter" evidence="1">
    <location>
        <begin position="20"/>
        <end position="143"/>
    </location>
</feature>
<comment type="caution">
    <text evidence="2">The sequence shown here is derived from an EMBL/GenBank/DDBJ whole genome shotgun (WGS) entry which is preliminary data.</text>
</comment>
<dbReference type="STRING" id="1184151.AW736_23565"/>
<dbReference type="Proteomes" id="UP000078486">
    <property type="component" value="Unassembled WGS sequence"/>
</dbReference>
<name>A0A178IBM6_9BACT</name>
<accession>A0A178IBM6</accession>
<proteinExistence type="predicted"/>
<keyword evidence="3" id="KW-1185">Reference proteome</keyword>
<evidence type="ECO:0000256" key="1">
    <source>
        <dbReference type="SAM" id="SignalP"/>
    </source>
</evidence>
<evidence type="ECO:0008006" key="4">
    <source>
        <dbReference type="Google" id="ProtNLM"/>
    </source>
</evidence>
<evidence type="ECO:0000313" key="2">
    <source>
        <dbReference type="EMBL" id="OAM87380.1"/>
    </source>
</evidence>
<reference evidence="2 3" key="1">
    <citation type="submission" date="2016-01" db="EMBL/GenBank/DDBJ databases">
        <title>High potential of lignocellulose degradation of a new Verrucomicrobia species.</title>
        <authorList>
            <person name="Wang Y."/>
            <person name="Shi Y."/>
            <person name="Qiu Z."/>
            <person name="Liu S."/>
            <person name="Yang H."/>
        </authorList>
    </citation>
    <scope>NUCLEOTIDE SEQUENCE [LARGE SCALE GENOMIC DNA]</scope>
    <source>
        <strain evidence="2 3">TSB47</strain>
    </source>
</reference>
<evidence type="ECO:0000313" key="3">
    <source>
        <dbReference type="Proteomes" id="UP000078486"/>
    </source>
</evidence>